<organism evidence="1">
    <name type="scientific">Salmonella enteritidis</name>
    <dbReference type="NCBI Taxonomy" id="149539"/>
    <lineage>
        <taxon>Bacteria</taxon>
        <taxon>Pseudomonadati</taxon>
        <taxon>Pseudomonadota</taxon>
        <taxon>Gammaproteobacteria</taxon>
        <taxon>Enterobacterales</taxon>
        <taxon>Enterobacteriaceae</taxon>
        <taxon>Salmonella</taxon>
    </lineage>
</organism>
<evidence type="ECO:0000313" key="1">
    <source>
        <dbReference type="EMBL" id="EBS5458898.1"/>
    </source>
</evidence>
<name>A0A3T4FIL9_SALEN</name>
<protein>
    <submittedName>
        <fullName evidence="1">Uncharacterized protein</fullName>
    </submittedName>
</protein>
<reference evidence="1" key="1">
    <citation type="submission" date="2018-07" db="EMBL/GenBank/DDBJ databases">
        <authorList>
            <person name="Ashton P.M."/>
            <person name="Dallman T."/>
            <person name="Nair S."/>
            <person name="De Pinna E."/>
            <person name="Peters T."/>
            <person name="Grant K."/>
        </authorList>
    </citation>
    <scope>NUCLEOTIDE SEQUENCE</scope>
    <source>
        <strain evidence="1">245081</strain>
    </source>
</reference>
<accession>A0A3T4FIL9</accession>
<proteinExistence type="predicted"/>
<sequence length="61" mass="6998">MVLLNSLLCNYLSLVDVLSYSGERMAMADDSRFFIMLACVDNTLSRHRSGCPHIIRRMVYV</sequence>
<dbReference type="EMBL" id="AAGVVM010000026">
    <property type="protein sequence ID" value="EBS5458898.1"/>
    <property type="molecule type" value="Genomic_DNA"/>
</dbReference>
<comment type="caution">
    <text evidence="1">The sequence shown here is derived from an EMBL/GenBank/DDBJ whole genome shotgun (WGS) entry which is preliminary data.</text>
</comment>
<dbReference type="AlphaFoldDB" id="A0A3T4FIL9"/>
<gene>
    <name evidence="1" type="ORF">DUU06_14555</name>
</gene>